<dbReference type="InterPro" id="IPR028586">
    <property type="entry name" value="AK3/Ak4_mitochondrial"/>
</dbReference>
<keyword evidence="10" id="KW-1185">Reference proteome</keyword>
<feature type="binding site" evidence="7">
    <location>
        <position position="169"/>
    </location>
    <ligand>
        <name>AMP</name>
        <dbReference type="ChEBI" id="CHEBI:456215"/>
    </ligand>
</feature>
<name>A0A8J5JJ76_HOMAM</name>
<dbReference type="InterPro" id="IPR000850">
    <property type="entry name" value="Adenylat/UMP-CMP_kin"/>
</dbReference>
<evidence type="ECO:0000256" key="1">
    <source>
        <dbReference type="ARBA" id="ARBA00004305"/>
    </source>
</evidence>
<dbReference type="InterPro" id="IPR006259">
    <property type="entry name" value="Adenyl_kin_sub"/>
</dbReference>
<keyword evidence="6 7" id="KW-0342">GTP-binding</keyword>
<dbReference type="GO" id="GO:0046039">
    <property type="term" value="P:GTP metabolic process"/>
    <property type="evidence" value="ECO:0007669"/>
    <property type="project" value="UniProtKB-UniRule"/>
</dbReference>
<feature type="binding site" evidence="7">
    <location>
        <begin position="134"/>
        <end position="135"/>
    </location>
    <ligand>
        <name>GTP</name>
        <dbReference type="ChEBI" id="CHEBI:37565"/>
    </ligand>
</feature>
<dbReference type="NCBIfam" id="TIGR01351">
    <property type="entry name" value="adk"/>
    <property type="match status" value="1"/>
</dbReference>
<comment type="catalytic activity">
    <reaction evidence="7">
        <text>a ribonucleoside 5'-triphosphate + AMP = a ribonucleoside 5'-diphosphate + ADP</text>
        <dbReference type="Rhea" id="RHEA:13749"/>
        <dbReference type="ChEBI" id="CHEBI:57930"/>
        <dbReference type="ChEBI" id="CHEBI:61557"/>
        <dbReference type="ChEBI" id="CHEBI:456215"/>
        <dbReference type="ChEBI" id="CHEBI:456216"/>
        <dbReference type="EC" id="2.7.4.10"/>
    </reaction>
</comment>
<gene>
    <name evidence="9" type="primary">Ak3-L</name>
    <name evidence="9" type="ORF">Hamer_G004096</name>
</gene>
<feature type="binding site" evidence="7">
    <location>
        <begin position="88"/>
        <end position="91"/>
    </location>
    <ligand>
        <name>AMP</name>
        <dbReference type="ChEBI" id="CHEBI:456215"/>
    </ligand>
</feature>
<comment type="subcellular location">
    <subcellularLocation>
        <location evidence="1 7">Mitochondrion matrix</location>
    </subcellularLocation>
</comment>
<feature type="binding site" evidence="7">
    <location>
        <position position="35"/>
    </location>
    <ligand>
        <name>AMP</name>
        <dbReference type="ChEBI" id="CHEBI:456215"/>
    </ligand>
</feature>
<comment type="function">
    <text evidence="7">Involved in maintaining the homeostasis of cellular nucleotides by catalyzing the interconversion of nucleoside phosphates. Has GTP:AMP phosphotransferase and ITP:AMP phosphotransferase activities.</text>
</comment>
<evidence type="ECO:0000256" key="5">
    <source>
        <dbReference type="ARBA" id="ARBA00023128"/>
    </source>
</evidence>
<evidence type="ECO:0000256" key="2">
    <source>
        <dbReference type="ARBA" id="ARBA00022679"/>
    </source>
</evidence>
<feature type="domain" description="Adenylate kinase active site lid" evidence="8">
    <location>
        <begin position="125"/>
        <end position="160"/>
    </location>
</feature>
<dbReference type="EMBL" id="JAHLQT010033114">
    <property type="protein sequence ID" value="KAG7159467.1"/>
    <property type="molecule type" value="Genomic_DNA"/>
</dbReference>
<feature type="binding site" evidence="7">
    <location>
        <begin position="61"/>
        <end position="63"/>
    </location>
    <ligand>
        <name>AMP</name>
        <dbReference type="ChEBI" id="CHEBI:456215"/>
    </ligand>
</feature>
<evidence type="ECO:0000256" key="3">
    <source>
        <dbReference type="ARBA" id="ARBA00022741"/>
    </source>
</evidence>
<organism evidence="9 10">
    <name type="scientific">Homarus americanus</name>
    <name type="common">American lobster</name>
    <dbReference type="NCBI Taxonomy" id="6706"/>
    <lineage>
        <taxon>Eukaryota</taxon>
        <taxon>Metazoa</taxon>
        <taxon>Ecdysozoa</taxon>
        <taxon>Arthropoda</taxon>
        <taxon>Crustacea</taxon>
        <taxon>Multicrustacea</taxon>
        <taxon>Malacostraca</taxon>
        <taxon>Eumalacostraca</taxon>
        <taxon>Eucarida</taxon>
        <taxon>Decapoda</taxon>
        <taxon>Pleocyemata</taxon>
        <taxon>Astacidea</taxon>
        <taxon>Nephropoidea</taxon>
        <taxon>Nephropidae</taxon>
        <taxon>Homarus</taxon>
    </lineage>
</organism>
<dbReference type="Pfam" id="PF00406">
    <property type="entry name" value="ADK"/>
    <property type="match status" value="1"/>
</dbReference>
<dbReference type="InterPro" id="IPR007862">
    <property type="entry name" value="Adenylate_kinase_lid-dom"/>
</dbReference>
<keyword evidence="4 7" id="KW-0418">Kinase</keyword>
<keyword evidence="5 7" id="KW-0496">Mitochondrion</keyword>
<feature type="binding site" evidence="7">
    <location>
        <position position="158"/>
    </location>
    <ligand>
        <name>AMP</name>
        <dbReference type="ChEBI" id="CHEBI:456215"/>
    </ligand>
</feature>
<proteinExistence type="inferred from homology"/>
<comment type="similarity">
    <text evidence="7">Belongs to the adenylate kinase family. AK3 subfamily.</text>
</comment>
<dbReference type="GO" id="GO:0006172">
    <property type="term" value="P:ADP biosynthetic process"/>
    <property type="evidence" value="ECO:0007669"/>
    <property type="project" value="UniProtKB-UniRule"/>
</dbReference>
<evidence type="ECO:0000313" key="10">
    <source>
        <dbReference type="Proteomes" id="UP000747542"/>
    </source>
</evidence>
<dbReference type="HAMAP" id="MF_00235">
    <property type="entry name" value="Adenylate_kinase_Adk"/>
    <property type="match status" value="1"/>
</dbReference>
<dbReference type="AlphaFoldDB" id="A0A8J5JJ76"/>
<keyword evidence="3 7" id="KW-0547">Nucleotide-binding</keyword>
<feature type="region of interest" description="NMPbind" evidence="7">
    <location>
        <begin position="34"/>
        <end position="63"/>
    </location>
</feature>
<comment type="caution">
    <text evidence="9">The sequence shown here is derived from an EMBL/GenBank/DDBJ whole genome shotgun (WGS) entry which is preliminary data.</text>
</comment>
<protein>
    <recommendedName>
        <fullName evidence="7">GTP:AMP phosphotransferase, mitochondrial</fullName>
        <ecNumber evidence="7">2.7.4.10</ecNumber>
    </recommendedName>
    <alternativeName>
        <fullName evidence="7">Adenylate kinase 3</fullName>
        <shortName evidence="7">AK 3</shortName>
    </alternativeName>
</protein>
<dbReference type="PANTHER" id="PTHR23359">
    <property type="entry name" value="NUCLEOTIDE KINASE"/>
    <property type="match status" value="1"/>
</dbReference>
<evidence type="ECO:0000259" key="8">
    <source>
        <dbReference type="Pfam" id="PF05191"/>
    </source>
</evidence>
<dbReference type="GO" id="GO:0046899">
    <property type="term" value="F:nucleoside triphosphate adenylate kinase activity"/>
    <property type="evidence" value="ECO:0007669"/>
    <property type="project" value="UniProtKB-UniRule"/>
</dbReference>
<dbReference type="HAMAP" id="MF_03169">
    <property type="entry name" value="Adenylate_kinase_AK3"/>
    <property type="match status" value="1"/>
</dbReference>
<accession>A0A8J5JJ76</accession>
<feature type="region of interest" description="LID" evidence="7">
    <location>
        <begin position="124"/>
        <end position="161"/>
    </location>
</feature>
<feature type="binding site" evidence="7">
    <location>
        <position position="125"/>
    </location>
    <ligand>
        <name>GTP</name>
        <dbReference type="ChEBI" id="CHEBI:37565"/>
    </ligand>
</feature>
<dbReference type="OrthoDB" id="439792at2759"/>
<dbReference type="FunFam" id="3.40.50.300:FF:000106">
    <property type="entry name" value="Adenylate kinase mitochondrial"/>
    <property type="match status" value="1"/>
</dbReference>
<dbReference type="GO" id="GO:0005524">
    <property type="term" value="F:ATP binding"/>
    <property type="evidence" value="ECO:0007669"/>
    <property type="project" value="InterPro"/>
</dbReference>
<dbReference type="GO" id="GO:0004017">
    <property type="term" value="F:AMP kinase activity"/>
    <property type="evidence" value="ECO:0007669"/>
    <property type="project" value="InterPro"/>
</dbReference>
<feature type="binding site" evidence="7">
    <location>
        <begin position="14"/>
        <end position="19"/>
    </location>
    <ligand>
        <name>GTP</name>
        <dbReference type="ChEBI" id="CHEBI:37565"/>
    </ligand>
</feature>
<dbReference type="EC" id="2.7.4.10" evidence="7"/>
<evidence type="ECO:0000256" key="4">
    <source>
        <dbReference type="ARBA" id="ARBA00022777"/>
    </source>
</evidence>
<comment type="domain">
    <text evidence="7">Consists of three domains, a large central CORE domain and two small peripheral domains, NMPbind and LID, which undergo movements during catalysis. The LID domain closes over the site of phosphoryl transfer upon GTP binding. Assembling and dissambling the active center during each catalytic cycle provides an effective means to prevent GTP hydrolysis.</text>
</comment>
<keyword evidence="2 7" id="KW-0808">Transferase</keyword>
<comment type="subunit">
    <text evidence="7">Monomer.</text>
</comment>
<evidence type="ECO:0000256" key="6">
    <source>
        <dbReference type="ARBA" id="ARBA00023134"/>
    </source>
</evidence>
<dbReference type="GO" id="GO:0005759">
    <property type="term" value="C:mitochondrial matrix"/>
    <property type="evidence" value="ECO:0007669"/>
    <property type="project" value="UniProtKB-SubCell"/>
</dbReference>
<sequence>MNKLFRMVILGAPGSGKGTISSRIVRDFGLKHLSSGDLLRAQVINKTELGIAAQKYMKAGKLVPDDVMVNLIASELAGLKTSPWLLDGFPRTRPQAEAVHQHEKLDLVLSLEVPDEVIIDRIKGRWTHLPSGRIYHTEFNPPQVSGVDDVTGEQLVQREDDKPESVKQRLDQYAVNTGPLKGFYRDLGILQEFHGTESNEIWPRVHNYLKSHLTALSGPF</sequence>
<dbReference type="PROSITE" id="PS00113">
    <property type="entry name" value="ADENYLATE_KINASE"/>
    <property type="match status" value="1"/>
</dbReference>
<feature type="binding site" evidence="7">
    <location>
        <position position="95"/>
    </location>
    <ligand>
        <name>AMP</name>
        <dbReference type="ChEBI" id="CHEBI:456215"/>
    </ligand>
</feature>
<dbReference type="CDD" id="cd01428">
    <property type="entry name" value="ADK"/>
    <property type="match status" value="1"/>
</dbReference>
<reference evidence="9" key="1">
    <citation type="journal article" date="2021" name="Sci. Adv.">
        <title>The American lobster genome reveals insights on longevity, neural, and immune adaptations.</title>
        <authorList>
            <person name="Polinski J.M."/>
            <person name="Zimin A.V."/>
            <person name="Clark K.F."/>
            <person name="Kohn A.B."/>
            <person name="Sadowski N."/>
            <person name="Timp W."/>
            <person name="Ptitsyn A."/>
            <person name="Khanna P."/>
            <person name="Romanova D.Y."/>
            <person name="Williams P."/>
            <person name="Greenwood S.J."/>
            <person name="Moroz L.L."/>
            <person name="Walt D.R."/>
            <person name="Bodnar A.G."/>
        </authorList>
    </citation>
    <scope>NUCLEOTIDE SEQUENCE</scope>
    <source>
        <strain evidence="9">GMGI-L3</strain>
    </source>
</reference>
<feature type="binding site" evidence="7">
    <location>
        <position position="198"/>
    </location>
    <ligand>
        <name>GTP</name>
        <dbReference type="ChEBI" id="CHEBI:37565"/>
    </ligand>
</feature>
<dbReference type="Pfam" id="PF05191">
    <property type="entry name" value="ADK_lid"/>
    <property type="match status" value="1"/>
</dbReference>
<dbReference type="GO" id="GO:0005525">
    <property type="term" value="F:GTP binding"/>
    <property type="evidence" value="ECO:0007669"/>
    <property type="project" value="UniProtKB-KW"/>
</dbReference>
<feature type="binding site" evidence="7">
    <location>
        <position position="40"/>
    </location>
    <ligand>
        <name>AMP</name>
        <dbReference type="ChEBI" id="CHEBI:456215"/>
    </ligand>
</feature>
<evidence type="ECO:0000313" key="9">
    <source>
        <dbReference type="EMBL" id="KAG7159467.1"/>
    </source>
</evidence>
<dbReference type="GO" id="GO:0046033">
    <property type="term" value="P:AMP metabolic process"/>
    <property type="evidence" value="ECO:0007669"/>
    <property type="project" value="UniProtKB-UniRule"/>
</dbReference>
<dbReference type="InterPro" id="IPR033690">
    <property type="entry name" value="Adenylat_kinase_CS"/>
</dbReference>
<evidence type="ECO:0000256" key="7">
    <source>
        <dbReference type="HAMAP-Rule" id="MF_03169"/>
    </source>
</evidence>
<dbReference type="Proteomes" id="UP000747542">
    <property type="component" value="Unassembled WGS sequence"/>
</dbReference>
<dbReference type="GO" id="GO:0046041">
    <property type="term" value="P:ITP metabolic process"/>
    <property type="evidence" value="ECO:0007669"/>
    <property type="project" value="UniProtKB-UniRule"/>
</dbReference>